<gene>
    <name evidence="2" type="ORF">Fmac_003969</name>
</gene>
<evidence type="ECO:0000313" key="2">
    <source>
        <dbReference type="EMBL" id="KAL2342684.1"/>
    </source>
</evidence>
<organism evidence="2 3">
    <name type="scientific">Flemingia macrophylla</name>
    <dbReference type="NCBI Taxonomy" id="520843"/>
    <lineage>
        <taxon>Eukaryota</taxon>
        <taxon>Viridiplantae</taxon>
        <taxon>Streptophyta</taxon>
        <taxon>Embryophyta</taxon>
        <taxon>Tracheophyta</taxon>
        <taxon>Spermatophyta</taxon>
        <taxon>Magnoliopsida</taxon>
        <taxon>eudicotyledons</taxon>
        <taxon>Gunneridae</taxon>
        <taxon>Pentapetalae</taxon>
        <taxon>rosids</taxon>
        <taxon>fabids</taxon>
        <taxon>Fabales</taxon>
        <taxon>Fabaceae</taxon>
        <taxon>Papilionoideae</taxon>
        <taxon>50 kb inversion clade</taxon>
        <taxon>NPAAA clade</taxon>
        <taxon>indigoferoid/millettioid clade</taxon>
        <taxon>Phaseoleae</taxon>
        <taxon>Flemingia</taxon>
    </lineage>
</organism>
<accession>A0ABD1N3M9</accession>
<dbReference type="EMBL" id="JBGMDY010000002">
    <property type="protein sequence ID" value="KAL2342684.1"/>
    <property type="molecule type" value="Genomic_DNA"/>
</dbReference>
<comment type="caution">
    <text evidence="2">The sequence shown here is derived from an EMBL/GenBank/DDBJ whole genome shotgun (WGS) entry which is preliminary data.</text>
</comment>
<feature type="region of interest" description="Disordered" evidence="1">
    <location>
        <begin position="99"/>
        <end position="119"/>
    </location>
</feature>
<reference evidence="2 3" key="1">
    <citation type="submission" date="2024-08" db="EMBL/GenBank/DDBJ databases">
        <title>Insights into the chromosomal genome structure of Flemingia macrophylla.</title>
        <authorList>
            <person name="Ding Y."/>
            <person name="Zhao Y."/>
            <person name="Bi W."/>
            <person name="Wu M."/>
            <person name="Zhao G."/>
            <person name="Gong Y."/>
            <person name="Li W."/>
            <person name="Zhang P."/>
        </authorList>
    </citation>
    <scope>NUCLEOTIDE SEQUENCE [LARGE SCALE GENOMIC DNA]</scope>
    <source>
        <strain evidence="2">DYQJB</strain>
        <tissue evidence="2">Leaf</tissue>
    </source>
</reference>
<dbReference type="Proteomes" id="UP001603857">
    <property type="component" value="Unassembled WGS sequence"/>
</dbReference>
<dbReference type="AlphaFoldDB" id="A0ABD1N3M9"/>
<evidence type="ECO:0000256" key="1">
    <source>
        <dbReference type="SAM" id="MobiDB-lite"/>
    </source>
</evidence>
<evidence type="ECO:0000313" key="3">
    <source>
        <dbReference type="Proteomes" id="UP001603857"/>
    </source>
</evidence>
<keyword evidence="3" id="KW-1185">Reference proteome</keyword>
<name>A0ABD1N3M9_9FABA</name>
<proteinExistence type="predicted"/>
<sequence>MATVHCHKTCEESCQQKSHHGFGEKVADFFKGHHHNETTKTHTQQYSAQTTTLAHSGHTKSQTHCGCTQTQATHHHSNTKCQATNRRDHKKGVLHKIKDRLSDHSSDDSSDSDSDNENCHKRKAMEFDGNAEANMSGVEIVDARCNIDCYENNRSAGRRNHYLE</sequence>
<protein>
    <submittedName>
        <fullName evidence="2">Uncharacterized protein</fullName>
    </submittedName>
</protein>